<dbReference type="Proteomes" id="UP001501509">
    <property type="component" value="Unassembled WGS sequence"/>
</dbReference>
<feature type="domain" description="CobQ/CobB/MinD/ParA nucleotide binding" evidence="2">
    <location>
        <begin position="299"/>
        <end position="461"/>
    </location>
</feature>
<keyword evidence="4" id="KW-1185">Reference proteome</keyword>
<organism evidence="3 4">
    <name type="scientific">Actinomadura fulvescens</name>
    <dbReference type="NCBI Taxonomy" id="46160"/>
    <lineage>
        <taxon>Bacteria</taxon>
        <taxon>Bacillati</taxon>
        <taxon>Actinomycetota</taxon>
        <taxon>Actinomycetes</taxon>
        <taxon>Streptosporangiales</taxon>
        <taxon>Thermomonosporaceae</taxon>
        <taxon>Actinomadura</taxon>
    </lineage>
</organism>
<dbReference type="Gene3D" id="3.40.50.300">
    <property type="entry name" value="P-loop containing nucleotide triphosphate hydrolases"/>
    <property type="match status" value="1"/>
</dbReference>
<dbReference type="InterPro" id="IPR050625">
    <property type="entry name" value="ParA/MinD_ATPase"/>
</dbReference>
<dbReference type="SUPFAM" id="SSF52540">
    <property type="entry name" value="P-loop containing nucleoside triphosphate hydrolases"/>
    <property type="match status" value="1"/>
</dbReference>
<sequence>MSDSSWQHAVLRDLGASQRGLATLEPTSEGTAEGAWGADAAPRPVPEPAAPLAAPAVIPGTGPEVIQGTGPAVIQGTGQPDVIQGTGQPDVIQGTGQPAVIQGTGPADVIGGTGPVLPDSEPAIQGTGPVLPGPPPAPPVPPSAPVPPTYEQQTYEQQTYEPEPEPEVEAAGEALAAPLVNEEYSWDAAISPVPTGQAPGVVSEDEHDDQGHPGGSYDQPAAVQGPATPHAPAPNPQHAAGGVPMADEFVRKNVHGDPLMRRVGRGVRKAVGASGSAGVKTQAEIVELLQRPVSSYRQLAVASVRGGAGKTTMAALLATQLARHRADRVLAMDADAELGSLPLRLGVRSELSLFDLAAQQPRTFEEAARYLMRTNDGLWVLSSTRGGRIAGEFNLETFQTALSSLARYISTAVVDCGAGILTELHRGILSTTHGLVLVTPGTVDGALSARGALEWFANSGQQALMSRTVIAMVMHAPQVGADLERAAQMLGAWGVPVVRVPYDRHVAAGAALDLTRIGEATRAAVDRVAYEAFGRALGMPGVAR</sequence>
<feature type="region of interest" description="Disordered" evidence="1">
    <location>
        <begin position="120"/>
        <end position="169"/>
    </location>
</feature>
<dbReference type="EMBL" id="BAAATD010000008">
    <property type="protein sequence ID" value="GAA2615753.1"/>
    <property type="molecule type" value="Genomic_DNA"/>
</dbReference>
<feature type="compositionally biased region" description="Low complexity" evidence="1">
    <location>
        <begin position="149"/>
        <end position="161"/>
    </location>
</feature>
<accession>A0ABN3Q5V7</accession>
<feature type="region of interest" description="Disordered" evidence="1">
    <location>
        <begin position="190"/>
        <end position="242"/>
    </location>
</feature>
<dbReference type="InterPro" id="IPR002586">
    <property type="entry name" value="CobQ/CobB/MinD/ParA_Nub-bd_dom"/>
</dbReference>
<feature type="compositionally biased region" description="Pro residues" evidence="1">
    <location>
        <begin position="131"/>
        <end position="148"/>
    </location>
</feature>
<name>A0ABN3Q5V7_9ACTN</name>
<evidence type="ECO:0000259" key="2">
    <source>
        <dbReference type="Pfam" id="PF01656"/>
    </source>
</evidence>
<evidence type="ECO:0000313" key="3">
    <source>
        <dbReference type="EMBL" id="GAA2615753.1"/>
    </source>
</evidence>
<dbReference type="Pfam" id="PF01656">
    <property type="entry name" value="CbiA"/>
    <property type="match status" value="1"/>
</dbReference>
<reference evidence="3 4" key="1">
    <citation type="journal article" date="2019" name="Int. J. Syst. Evol. Microbiol.">
        <title>The Global Catalogue of Microorganisms (GCM) 10K type strain sequencing project: providing services to taxonomists for standard genome sequencing and annotation.</title>
        <authorList>
            <consortium name="The Broad Institute Genomics Platform"/>
            <consortium name="The Broad Institute Genome Sequencing Center for Infectious Disease"/>
            <person name="Wu L."/>
            <person name="Ma J."/>
        </authorList>
    </citation>
    <scope>NUCLEOTIDE SEQUENCE [LARGE SCALE GENOMIC DNA]</scope>
    <source>
        <strain evidence="3 4">JCM 6833</strain>
    </source>
</reference>
<comment type="caution">
    <text evidence="3">The sequence shown here is derived from an EMBL/GenBank/DDBJ whole genome shotgun (WGS) entry which is preliminary data.</text>
</comment>
<dbReference type="InterPro" id="IPR027417">
    <property type="entry name" value="P-loop_NTPase"/>
</dbReference>
<feature type="region of interest" description="Disordered" evidence="1">
    <location>
        <begin position="1"/>
        <end position="78"/>
    </location>
</feature>
<evidence type="ECO:0000313" key="4">
    <source>
        <dbReference type="Proteomes" id="UP001501509"/>
    </source>
</evidence>
<protein>
    <recommendedName>
        <fullName evidence="2">CobQ/CobB/MinD/ParA nucleotide binding domain-containing protein</fullName>
    </recommendedName>
</protein>
<proteinExistence type="predicted"/>
<dbReference type="PANTHER" id="PTHR43384:SF14">
    <property type="entry name" value="ESX-1 SECRETION-ASSOCIATED PROTEIN ESPI"/>
    <property type="match status" value="1"/>
</dbReference>
<dbReference type="RefSeq" id="WP_344545671.1">
    <property type="nucleotide sequence ID" value="NZ_BAAATD010000008.1"/>
</dbReference>
<dbReference type="PANTHER" id="PTHR43384">
    <property type="entry name" value="SEPTUM SITE-DETERMINING PROTEIN MIND HOMOLOG, CHLOROPLASTIC-RELATED"/>
    <property type="match status" value="1"/>
</dbReference>
<gene>
    <name evidence="3" type="ORF">GCM10010411_58490</name>
</gene>
<evidence type="ECO:0000256" key="1">
    <source>
        <dbReference type="SAM" id="MobiDB-lite"/>
    </source>
</evidence>